<feature type="transmembrane region" description="Helical" evidence="1">
    <location>
        <begin position="19"/>
        <end position="38"/>
    </location>
</feature>
<comment type="caution">
    <text evidence="3">The sequence shown here is derived from an EMBL/GenBank/DDBJ whole genome shotgun (WGS) entry which is preliminary data.</text>
</comment>
<dbReference type="Proteomes" id="UP000608154">
    <property type="component" value="Unassembled WGS sequence"/>
</dbReference>
<organism evidence="3 4">
    <name type="scientific">Novosphingobium endophyticum</name>
    <dbReference type="NCBI Taxonomy" id="1955250"/>
    <lineage>
        <taxon>Bacteria</taxon>
        <taxon>Pseudomonadati</taxon>
        <taxon>Pseudomonadota</taxon>
        <taxon>Alphaproteobacteria</taxon>
        <taxon>Sphingomonadales</taxon>
        <taxon>Sphingomonadaceae</taxon>
        <taxon>Novosphingobium</taxon>
    </lineage>
</organism>
<sequence>MRPTEAVAGDPGRVVSLDLIRGVAVLGILAINIAGFAGPSVGTLTPNLPQRVDFADEAAWAFGFVFFEGKMRALFAILFGASISLFCEKADARGDFGELLQVRRLSWLMLFGMLHYVLLWWGDILFVYAACGIAALLLRRLPTGLLLGLAVTIAASGGLLNVLADMPLVEAEEAVRLGTATLDQQRSVLARLDLYWDESARETALYKQGFIEIALAKMREDPFWLVIMAGSTFGEVLPLMILGTVLQRHGFFAGAWPRSRLIAIGMIATIAGLAMTLMVLGWAWPRHFPPIAMSMLLTNGLIVPHVLTAFGYAALLVLATPALSRTVAGTWLIAAGRMAFSNYLGTSLVMTAIFYGWGLDLFGTVGPARQWLFVLLGWVLMLGWSKPWLDRYRSGPLEWLWRSLIARKLLDNGRKTAK</sequence>
<protein>
    <recommendedName>
        <fullName evidence="2">DUF418 domain-containing protein</fullName>
    </recommendedName>
</protein>
<evidence type="ECO:0000256" key="1">
    <source>
        <dbReference type="SAM" id="Phobius"/>
    </source>
</evidence>
<evidence type="ECO:0000313" key="3">
    <source>
        <dbReference type="EMBL" id="GGC08096.1"/>
    </source>
</evidence>
<keyword evidence="4" id="KW-1185">Reference proteome</keyword>
<keyword evidence="1" id="KW-0812">Transmembrane</keyword>
<dbReference type="RefSeq" id="WP_229736381.1">
    <property type="nucleotide sequence ID" value="NZ_BMHK01000020.1"/>
</dbReference>
<keyword evidence="1" id="KW-0472">Membrane</keyword>
<reference evidence="3" key="2">
    <citation type="submission" date="2020-09" db="EMBL/GenBank/DDBJ databases">
        <authorList>
            <person name="Sun Q."/>
            <person name="Zhou Y."/>
        </authorList>
    </citation>
    <scope>NUCLEOTIDE SEQUENCE</scope>
    <source>
        <strain evidence="3">CGMCC 1.15095</strain>
    </source>
</reference>
<accession>A0A916TWJ2</accession>
<feature type="transmembrane region" description="Helical" evidence="1">
    <location>
        <begin position="371"/>
        <end position="389"/>
    </location>
</feature>
<proteinExistence type="predicted"/>
<dbReference type="PANTHER" id="PTHR30590:SF2">
    <property type="entry name" value="INNER MEMBRANE PROTEIN"/>
    <property type="match status" value="1"/>
</dbReference>
<feature type="transmembrane region" description="Helical" evidence="1">
    <location>
        <begin position="261"/>
        <end position="284"/>
    </location>
</feature>
<feature type="transmembrane region" description="Helical" evidence="1">
    <location>
        <begin position="144"/>
        <end position="164"/>
    </location>
</feature>
<keyword evidence="1" id="KW-1133">Transmembrane helix</keyword>
<feature type="transmembrane region" description="Helical" evidence="1">
    <location>
        <begin position="223"/>
        <end position="241"/>
    </location>
</feature>
<evidence type="ECO:0000259" key="2">
    <source>
        <dbReference type="Pfam" id="PF04235"/>
    </source>
</evidence>
<gene>
    <name evidence="3" type="ORF">GCM10011494_28430</name>
</gene>
<reference evidence="3" key="1">
    <citation type="journal article" date="2014" name="Int. J. Syst. Evol. Microbiol.">
        <title>Complete genome sequence of Corynebacterium casei LMG S-19264T (=DSM 44701T), isolated from a smear-ripened cheese.</title>
        <authorList>
            <consortium name="US DOE Joint Genome Institute (JGI-PGF)"/>
            <person name="Walter F."/>
            <person name="Albersmeier A."/>
            <person name="Kalinowski J."/>
            <person name="Ruckert C."/>
        </authorList>
    </citation>
    <scope>NUCLEOTIDE SEQUENCE</scope>
    <source>
        <strain evidence="3">CGMCC 1.15095</strain>
    </source>
</reference>
<dbReference type="InterPro" id="IPR007349">
    <property type="entry name" value="DUF418"/>
</dbReference>
<feature type="domain" description="DUF418" evidence="2">
    <location>
        <begin position="248"/>
        <end position="407"/>
    </location>
</feature>
<name>A0A916TWJ2_9SPHN</name>
<feature type="transmembrane region" description="Helical" evidence="1">
    <location>
        <begin position="340"/>
        <end position="359"/>
    </location>
</feature>
<dbReference type="InterPro" id="IPR052529">
    <property type="entry name" value="Bact_Transport_Assoc"/>
</dbReference>
<feature type="transmembrane region" description="Helical" evidence="1">
    <location>
        <begin position="107"/>
        <end position="138"/>
    </location>
</feature>
<dbReference type="PANTHER" id="PTHR30590">
    <property type="entry name" value="INNER MEMBRANE PROTEIN"/>
    <property type="match status" value="1"/>
</dbReference>
<dbReference type="Pfam" id="PF04235">
    <property type="entry name" value="DUF418"/>
    <property type="match status" value="1"/>
</dbReference>
<dbReference type="AlphaFoldDB" id="A0A916TWJ2"/>
<dbReference type="EMBL" id="BMHK01000020">
    <property type="protein sequence ID" value="GGC08096.1"/>
    <property type="molecule type" value="Genomic_DNA"/>
</dbReference>
<feature type="transmembrane region" description="Helical" evidence="1">
    <location>
        <begin position="296"/>
        <end position="320"/>
    </location>
</feature>
<evidence type="ECO:0000313" key="4">
    <source>
        <dbReference type="Proteomes" id="UP000608154"/>
    </source>
</evidence>